<dbReference type="EMBL" id="JACCHT010000002">
    <property type="protein sequence ID" value="NYT28323.1"/>
    <property type="molecule type" value="Genomic_DNA"/>
</dbReference>
<keyword evidence="1" id="KW-0472">Membrane</keyword>
<dbReference type="Proteomes" id="UP000568751">
    <property type="component" value="Unassembled WGS sequence"/>
</dbReference>
<keyword evidence="1" id="KW-1133">Transmembrane helix</keyword>
<name>A0A853F2W0_9GAMM</name>
<reference evidence="2 3" key="1">
    <citation type="submission" date="2020-05" db="EMBL/GenBank/DDBJ databases">
        <title>Horizontal transmission and recombination maintain forever young bacterial symbiont genomes.</title>
        <authorList>
            <person name="Russell S.L."/>
            <person name="Pepper-Tunick E."/>
            <person name="Svedberg J."/>
            <person name="Byrne A."/>
            <person name="Ruelas Castillo J."/>
            <person name="Vollmers C."/>
            <person name="Beinart R.A."/>
            <person name="Corbett-Detig R."/>
        </authorList>
    </citation>
    <scope>NUCLEOTIDE SEQUENCE [LARGE SCALE GENOMIC DNA]</scope>
    <source>
        <strain evidence="2">455</strain>
    </source>
</reference>
<proteinExistence type="predicted"/>
<sequence>MQLKKSIIIGILSTVSLSSLALMGSQQAQTNNLKPFLVIGIVTLILGAIATYQKYLQQH</sequence>
<dbReference type="AlphaFoldDB" id="A0A853F2W0"/>
<organism evidence="2 3">
    <name type="scientific">Candidatus Thiodubiliella endoseptemdiera</name>
    <dbReference type="NCBI Taxonomy" id="2738886"/>
    <lineage>
        <taxon>Bacteria</taxon>
        <taxon>Pseudomonadati</taxon>
        <taxon>Pseudomonadota</taxon>
        <taxon>Gammaproteobacteria</taxon>
        <taxon>Candidatus Pseudothioglobaceae</taxon>
        <taxon>Candidatus Thiodubiliella</taxon>
    </lineage>
</organism>
<evidence type="ECO:0000256" key="1">
    <source>
        <dbReference type="SAM" id="Phobius"/>
    </source>
</evidence>
<gene>
    <name evidence="2" type="ORF">H0A76_10900</name>
</gene>
<keyword evidence="1" id="KW-0812">Transmembrane</keyword>
<dbReference type="RefSeq" id="WP_369150812.1">
    <property type="nucleotide sequence ID" value="NZ_OZ156463.1"/>
</dbReference>
<protein>
    <submittedName>
        <fullName evidence="2">Uncharacterized protein</fullName>
    </submittedName>
</protein>
<evidence type="ECO:0000313" key="2">
    <source>
        <dbReference type="EMBL" id="NYT28323.1"/>
    </source>
</evidence>
<accession>A0A853F2W0</accession>
<comment type="caution">
    <text evidence="2">The sequence shown here is derived from an EMBL/GenBank/DDBJ whole genome shotgun (WGS) entry which is preliminary data.</text>
</comment>
<feature type="transmembrane region" description="Helical" evidence="1">
    <location>
        <begin position="33"/>
        <end position="52"/>
    </location>
</feature>
<evidence type="ECO:0000313" key="3">
    <source>
        <dbReference type="Proteomes" id="UP000568751"/>
    </source>
</evidence>